<sequence length="79" mass="9093">MVSEFHQLSEKISRLAEMAQLLRRENAELRMELATRRSENDDLLRRIEEAYRRVEALLEKLPGAPGEPADASEEKQEAA</sequence>
<organism evidence="2 3">
    <name type="scientific">Noviherbaspirillum humi</name>
    <dbReference type="NCBI Taxonomy" id="1688639"/>
    <lineage>
        <taxon>Bacteria</taxon>
        <taxon>Pseudomonadati</taxon>
        <taxon>Pseudomonadota</taxon>
        <taxon>Betaproteobacteria</taxon>
        <taxon>Burkholderiales</taxon>
        <taxon>Oxalobacteraceae</taxon>
        <taxon>Noviherbaspirillum</taxon>
    </lineage>
</organism>
<name>A0A239IYE7_9BURK</name>
<evidence type="ECO:0000313" key="3">
    <source>
        <dbReference type="Proteomes" id="UP000198284"/>
    </source>
</evidence>
<evidence type="ECO:0000256" key="1">
    <source>
        <dbReference type="SAM" id="MobiDB-lite"/>
    </source>
</evidence>
<protein>
    <recommendedName>
        <fullName evidence="4">Cell division protein ZapB</fullName>
    </recommendedName>
</protein>
<evidence type="ECO:0000313" key="2">
    <source>
        <dbReference type="EMBL" id="SNS98651.1"/>
    </source>
</evidence>
<accession>A0A239IYE7</accession>
<dbReference type="RefSeq" id="WP_089400246.1">
    <property type="nucleotide sequence ID" value="NZ_FZOT01000011.1"/>
</dbReference>
<feature type="region of interest" description="Disordered" evidence="1">
    <location>
        <begin position="59"/>
        <end position="79"/>
    </location>
</feature>
<dbReference type="OrthoDB" id="9135331at2"/>
<dbReference type="Proteomes" id="UP000198284">
    <property type="component" value="Unassembled WGS sequence"/>
</dbReference>
<gene>
    <name evidence="2" type="ORF">SAMN06265795_11131</name>
</gene>
<dbReference type="EMBL" id="FZOT01000011">
    <property type="protein sequence ID" value="SNS98651.1"/>
    <property type="molecule type" value="Genomic_DNA"/>
</dbReference>
<proteinExistence type="predicted"/>
<keyword evidence="3" id="KW-1185">Reference proteome</keyword>
<reference evidence="2 3" key="1">
    <citation type="submission" date="2017-06" db="EMBL/GenBank/DDBJ databases">
        <authorList>
            <person name="Kim H.J."/>
            <person name="Triplett B.A."/>
        </authorList>
    </citation>
    <scope>NUCLEOTIDE SEQUENCE [LARGE SCALE GENOMIC DNA]</scope>
    <source>
        <strain evidence="2 3">U15</strain>
    </source>
</reference>
<evidence type="ECO:0008006" key="4">
    <source>
        <dbReference type="Google" id="ProtNLM"/>
    </source>
</evidence>
<dbReference type="AlphaFoldDB" id="A0A239IYE7"/>